<organism evidence="2 3">
    <name type="scientific">Mycobacteroides abscessus</name>
    <dbReference type="NCBI Taxonomy" id="36809"/>
    <lineage>
        <taxon>Bacteria</taxon>
        <taxon>Bacillati</taxon>
        <taxon>Actinomycetota</taxon>
        <taxon>Actinomycetes</taxon>
        <taxon>Mycobacteriales</taxon>
        <taxon>Mycobacteriaceae</taxon>
        <taxon>Mycobacteroides</taxon>
    </lineage>
</organism>
<evidence type="ECO:0000313" key="3">
    <source>
        <dbReference type="Proteomes" id="UP000284557"/>
    </source>
</evidence>
<sequence>MKVTHPERSDTGRIVESDAKAWTPNELTAGAPDDGMVKVRWSDSADPAALFWEYEFELAEVQ</sequence>
<dbReference type="AlphaFoldDB" id="A0ABD7HMX8"/>
<protein>
    <submittedName>
        <fullName evidence="2">Uncharacterized protein</fullName>
    </submittedName>
</protein>
<name>A0ABD7HMX8_9MYCO</name>
<proteinExistence type="predicted"/>
<comment type="caution">
    <text evidence="2">The sequence shown here is derived from an EMBL/GenBank/DDBJ whole genome shotgun (WGS) entry which is preliminary data.</text>
</comment>
<dbReference type="EMBL" id="QXBN01000012">
    <property type="protein sequence ID" value="RIT36843.1"/>
    <property type="molecule type" value="Genomic_DNA"/>
</dbReference>
<gene>
    <name evidence="2" type="ORF">D2E76_16460</name>
</gene>
<dbReference type="Proteomes" id="UP000284557">
    <property type="component" value="Unassembled WGS sequence"/>
</dbReference>
<accession>A0ABD7HMX8</accession>
<feature type="region of interest" description="Disordered" evidence="1">
    <location>
        <begin position="1"/>
        <end position="29"/>
    </location>
</feature>
<evidence type="ECO:0000313" key="2">
    <source>
        <dbReference type="EMBL" id="RIT36843.1"/>
    </source>
</evidence>
<reference evidence="2 3" key="1">
    <citation type="submission" date="2018-08" db="EMBL/GenBank/DDBJ databases">
        <title>Linezolid Resistance in Mycobacterium abscessus: MIC Distribution and Comprehensive Investigation of Resistance Mechanisms.</title>
        <authorList>
            <person name="Ye M."/>
            <person name="Xu L."/>
            <person name="Zou Y."/>
            <person name="Li B."/>
            <person name="Guo Q."/>
            <person name="Zhang Y."/>
            <person name="Zhan M."/>
            <person name="Xu B."/>
            <person name="Yu F."/>
            <person name="Zhang Z."/>
            <person name="Chu H."/>
        </authorList>
    </citation>
    <scope>NUCLEOTIDE SEQUENCE [LARGE SCALE GENOMIC DNA]</scope>
    <source>
        <strain evidence="2 3">G143</strain>
    </source>
</reference>
<feature type="compositionally biased region" description="Basic and acidic residues" evidence="1">
    <location>
        <begin position="1"/>
        <end position="19"/>
    </location>
</feature>
<evidence type="ECO:0000256" key="1">
    <source>
        <dbReference type="SAM" id="MobiDB-lite"/>
    </source>
</evidence>
<dbReference type="RefSeq" id="WP_119596489.1">
    <property type="nucleotide sequence ID" value="NZ_QXBN01000012.1"/>
</dbReference>